<dbReference type="RefSeq" id="WP_061612624.1">
    <property type="nucleotide sequence ID" value="NZ_JEMA01001090.1"/>
</dbReference>
<dbReference type="SFLD" id="SFLDS00003">
    <property type="entry name" value="Haloacid_Dehalogenase"/>
    <property type="match status" value="1"/>
</dbReference>
<dbReference type="InterPro" id="IPR023198">
    <property type="entry name" value="PGP-like_dom2"/>
</dbReference>
<dbReference type="SFLD" id="SFLDG01129">
    <property type="entry name" value="C1.5:_HAD__Beta-PGM__Phosphata"/>
    <property type="match status" value="1"/>
</dbReference>
<dbReference type="EMBL" id="JEMA01001090">
    <property type="protein sequence ID" value="KYF62500.1"/>
    <property type="molecule type" value="Genomic_DNA"/>
</dbReference>
<dbReference type="OrthoDB" id="9778019at2"/>
<gene>
    <name evidence="1" type="ORF">BE15_35310</name>
</gene>
<accession>A0A150Q3L0</accession>
<evidence type="ECO:0000313" key="2">
    <source>
        <dbReference type="Proteomes" id="UP000075260"/>
    </source>
</evidence>
<dbReference type="InterPro" id="IPR051806">
    <property type="entry name" value="HAD-like_SPP"/>
</dbReference>
<dbReference type="PANTHER" id="PTHR43481:SF4">
    <property type="entry name" value="GLYCEROL-1-PHOSPHATE PHOSPHOHYDROLASE 1-RELATED"/>
    <property type="match status" value="1"/>
</dbReference>
<dbReference type="InterPro" id="IPR041492">
    <property type="entry name" value="HAD_2"/>
</dbReference>
<dbReference type="InterPro" id="IPR023214">
    <property type="entry name" value="HAD_sf"/>
</dbReference>
<dbReference type="SUPFAM" id="SSF56784">
    <property type="entry name" value="HAD-like"/>
    <property type="match status" value="1"/>
</dbReference>
<dbReference type="Gene3D" id="1.10.150.240">
    <property type="entry name" value="Putative phosphatase, domain 2"/>
    <property type="match status" value="1"/>
</dbReference>
<dbReference type="InterPro" id="IPR006439">
    <property type="entry name" value="HAD-SF_hydro_IA"/>
</dbReference>
<dbReference type="Proteomes" id="UP000075260">
    <property type="component" value="Unassembled WGS sequence"/>
</dbReference>
<dbReference type="NCBIfam" id="TIGR01509">
    <property type="entry name" value="HAD-SF-IA-v3"/>
    <property type="match status" value="1"/>
</dbReference>
<dbReference type="NCBIfam" id="TIGR01549">
    <property type="entry name" value="HAD-SF-IA-v1"/>
    <property type="match status" value="1"/>
</dbReference>
<comment type="caution">
    <text evidence="1">The sequence shown here is derived from an EMBL/GenBank/DDBJ whole genome shotgun (WGS) entry which is preliminary data.</text>
</comment>
<evidence type="ECO:0000313" key="1">
    <source>
        <dbReference type="EMBL" id="KYF62500.1"/>
    </source>
</evidence>
<dbReference type="AlphaFoldDB" id="A0A150Q3L0"/>
<dbReference type="PRINTS" id="PR00413">
    <property type="entry name" value="HADHALOGNASE"/>
</dbReference>
<name>A0A150Q3L0_SORCE</name>
<protein>
    <recommendedName>
        <fullName evidence="3">Haloacid dehalogenase</fullName>
    </recommendedName>
</protein>
<sequence>MDQLRALIFDLDGVIIDTEALHAEAKRLTFERYGIAVPERLYTEFRGRSDLDMVEHVVRELAGGALSPAEVVGTKHDVFRTLHEKIAPVEGALEFIRLARRRFERLALATSATRENQAFAFEKFDLRPFFDVVVTSEDIRRTKPHPDPYLKAAEKLGLSPGACLVIEDSTNGILSARAAGCAVAAITTSFSRDELRDARADMMVDSFPELASLLAIDAGGPA</sequence>
<dbReference type="InterPro" id="IPR036412">
    <property type="entry name" value="HAD-like_sf"/>
</dbReference>
<dbReference type="PANTHER" id="PTHR43481">
    <property type="entry name" value="FRUCTOSE-1-PHOSPHATE PHOSPHATASE"/>
    <property type="match status" value="1"/>
</dbReference>
<dbReference type="Gene3D" id="3.40.50.1000">
    <property type="entry name" value="HAD superfamily/HAD-like"/>
    <property type="match status" value="1"/>
</dbReference>
<proteinExistence type="predicted"/>
<reference evidence="1 2" key="1">
    <citation type="submission" date="2014-02" db="EMBL/GenBank/DDBJ databases">
        <title>The small core and large imbalanced accessory genome model reveals a collaborative survival strategy of Sorangium cellulosum strains in nature.</title>
        <authorList>
            <person name="Han K."/>
            <person name="Peng R."/>
            <person name="Blom J."/>
            <person name="Li Y.-Z."/>
        </authorList>
    </citation>
    <scope>NUCLEOTIDE SEQUENCE [LARGE SCALE GENOMIC DNA]</scope>
    <source>
        <strain evidence="1 2">So0008-312</strain>
    </source>
</reference>
<dbReference type="GO" id="GO:0050308">
    <property type="term" value="F:sugar-phosphatase activity"/>
    <property type="evidence" value="ECO:0007669"/>
    <property type="project" value="TreeGrafter"/>
</dbReference>
<dbReference type="SFLD" id="SFLDG01135">
    <property type="entry name" value="C1.5.6:_HAD__Beta-PGM__Phospha"/>
    <property type="match status" value="1"/>
</dbReference>
<dbReference type="Pfam" id="PF13419">
    <property type="entry name" value="HAD_2"/>
    <property type="match status" value="1"/>
</dbReference>
<organism evidence="1 2">
    <name type="scientific">Sorangium cellulosum</name>
    <name type="common">Polyangium cellulosum</name>
    <dbReference type="NCBI Taxonomy" id="56"/>
    <lineage>
        <taxon>Bacteria</taxon>
        <taxon>Pseudomonadati</taxon>
        <taxon>Myxococcota</taxon>
        <taxon>Polyangia</taxon>
        <taxon>Polyangiales</taxon>
        <taxon>Polyangiaceae</taxon>
        <taxon>Sorangium</taxon>
    </lineage>
</organism>
<dbReference type="CDD" id="cd07505">
    <property type="entry name" value="HAD_BPGM-like"/>
    <property type="match status" value="1"/>
</dbReference>
<evidence type="ECO:0008006" key="3">
    <source>
        <dbReference type="Google" id="ProtNLM"/>
    </source>
</evidence>